<dbReference type="PANTHER" id="PTHR21039:SF0">
    <property type="entry name" value="HISTIDINOL-PHOSPHATASE"/>
    <property type="match status" value="1"/>
</dbReference>
<organism evidence="10 11">
    <name type="scientific">Desulfotomaculum copahuensis</name>
    <dbReference type="NCBI Taxonomy" id="1838280"/>
    <lineage>
        <taxon>Bacteria</taxon>
        <taxon>Bacillati</taxon>
        <taxon>Bacillota</taxon>
        <taxon>Clostridia</taxon>
        <taxon>Eubacteriales</taxon>
        <taxon>Desulfotomaculaceae</taxon>
        <taxon>Desulfotomaculum</taxon>
    </lineage>
</organism>
<evidence type="ECO:0000256" key="2">
    <source>
        <dbReference type="ARBA" id="ARBA00009152"/>
    </source>
</evidence>
<dbReference type="CDD" id="cd12110">
    <property type="entry name" value="PHP_HisPPase_Hisj_like"/>
    <property type="match status" value="1"/>
</dbReference>
<keyword evidence="11" id="KW-1185">Reference proteome</keyword>
<dbReference type="InterPro" id="IPR004013">
    <property type="entry name" value="PHP_dom"/>
</dbReference>
<dbReference type="InterPro" id="IPR010140">
    <property type="entry name" value="Histidinol_P_phosphatase_HisJ"/>
</dbReference>
<dbReference type="EC" id="3.1.3.15" evidence="3 8"/>
<evidence type="ECO:0000256" key="7">
    <source>
        <dbReference type="ARBA" id="ARBA00049158"/>
    </source>
</evidence>
<dbReference type="AlphaFoldDB" id="A0A1B7LC61"/>
<evidence type="ECO:0000256" key="3">
    <source>
        <dbReference type="ARBA" id="ARBA00013085"/>
    </source>
</evidence>
<evidence type="ECO:0000256" key="8">
    <source>
        <dbReference type="RuleBase" id="RU366003"/>
    </source>
</evidence>
<evidence type="ECO:0000259" key="9">
    <source>
        <dbReference type="Pfam" id="PF02811"/>
    </source>
</evidence>
<evidence type="ECO:0000256" key="5">
    <source>
        <dbReference type="ARBA" id="ARBA00022801"/>
    </source>
</evidence>
<comment type="similarity">
    <text evidence="2 8">Belongs to the PHP hydrolase family. HisK subfamily.</text>
</comment>
<evidence type="ECO:0000256" key="1">
    <source>
        <dbReference type="ARBA" id="ARBA00004970"/>
    </source>
</evidence>
<dbReference type="EMBL" id="LYVF01000183">
    <property type="protein sequence ID" value="OAT80275.1"/>
    <property type="molecule type" value="Genomic_DNA"/>
</dbReference>
<dbReference type="UniPathway" id="UPA00031">
    <property type="reaction ID" value="UER00013"/>
</dbReference>
<sequence length="284" mass="32435">MKKNLDYHVHPGFSIDAEPCSIDEYCRQALAAGVDEICFTPHLEVDPVRRHRDWFVRMNGERHPMNDLRWLNRYFAEIDRARYRYASTGPVIKAGLEVGFDRGLERTIENITTAFPFDFVLGSVHCLEHHAISSWEESRAYFPTRTLAQVTREYFTTLDEAVQSRLFDCIGHLDLYCRYGHRFFGPAVFSAYRGQVEPIFKQMALCGTGLEINTSSLRRGLQDFHPAREILILARDQGIRTFTVGSDAHRPADLGDHTVAALDLLHNLHLQAAIFSARRPVAAV</sequence>
<reference evidence="10 11" key="1">
    <citation type="submission" date="2016-04" db="EMBL/GenBank/DDBJ databases">
        <authorList>
            <person name="Evans L.H."/>
            <person name="Alamgir A."/>
            <person name="Owens N."/>
            <person name="Weber N.D."/>
            <person name="Virtaneva K."/>
            <person name="Barbian K."/>
            <person name="Babar A."/>
            <person name="Rosenke K."/>
        </authorList>
    </citation>
    <scope>NUCLEOTIDE SEQUENCE [LARGE SCALE GENOMIC DNA]</scope>
    <source>
        <strain evidence="10 11">LMa1</strain>
    </source>
</reference>
<dbReference type="RefSeq" id="WP_066670105.1">
    <property type="nucleotide sequence ID" value="NZ_LYVF01000183.1"/>
</dbReference>
<gene>
    <name evidence="10" type="ORF">A6M21_14065</name>
</gene>
<name>A0A1B7LC61_9FIRM</name>
<dbReference type="PANTHER" id="PTHR21039">
    <property type="entry name" value="HISTIDINOL PHOSPHATASE-RELATED"/>
    <property type="match status" value="1"/>
</dbReference>
<keyword evidence="6 8" id="KW-0368">Histidine biosynthesis</keyword>
<dbReference type="SUPFAM" id="SSF89550">
    <property type="entry name" value="PHP domain-like"/>
    <property type="match status" value="1"/>
</dbReference>
<proteinExistence type="inferred from homology"/>
<comment type="pathway">
    <text evidence="1 8">Amino-acid biosynthesis; L-histidine biosynthesis; L-histidine from 5-phospho-alpha-D-ribose 1-diphosphate: step 8/9.</text>
</comment>
<dbReference type="NCBIfam" id="TIGR01856">
    <property type="entry name" value="hisJ_fam"/>
    <property type="match status" value="1"/>
</dbReference>
<dbReference type="OrthoDB" id="9775255at2"/>
<evidence type="ECO:0000313" key="10">
    <source>
        <dbReference type="EMBL" id="OAT80275.1"/>
    </source>
</evidence>
<keyword evidence="4 8" id="KW-0028">Amino-acid biosynthesis</keyword>
<accession>A0A1B7LC61</accession>
<dbReference type="GO" id="GO:0000105">
    <property type="term" value="P:L-histidine biosynthetic process"/>
    <property type="evidence" value="ECO:0007669"/>
    <property type="project" value="UniProtKB-UniRule"/>
</dbReference>
<dbReference type="InterPro" id="IPR016195">
    <property type="entry name" value="Pol/histidinol_Pase-like"/>
</dbReference>
<dbReference type="GO" id="GO:0005737">
    <property type="term" value="C:cytoplasm"/>
    <property type="evidence" value="ECO:0007669"/>
    <property type="project" value="TreeGrafter"/>
</dbReference>
<dbReference type="Proteomes" id="UP000078532">
    <property type="component" value="Unassembled WGS sequence"/>
</dbReference>
<evidence type="ECO:0000256" key="4">
    <source>
        <dbReference type="ARBA" id="ARBA00022605"/>
    </source>
</evidence>
<feature type="domain" description="PHP" evidence="9">
    <location>
        <begin position="6"/>
        <end position="215"/>
    </location>
</feature>
<evidence type="ECO:0000256" key="6">
    <source>
        <dbReference type="ARBA" id="ARBA00023102"/>
    </source>
</evidence>
<dbReference type="STRING" id="1838280.A6M21_14065"/>
<dbReference type="GO" id="GO:0004401">
    <property type="term" value="F:histidinol-phosphatase activity"/>
    <property type="evidence" value="ECO:0007669"/>
    <property type="project" value="UniProtKB-UniRule"/>
</dbReference>
<evidence type="ECO:0000313" key="11">
    <source>
        <dbReference type="Proteomes" id="UP000078532"/>
    </source>
</evidence>
<dbReference type="Pfam" id="PF02811">
    <property type="entry name" value="PHP"/>
    <property type="match status" value="1"/>
</dbReference>
<keyword evidence="5 8" id="KW-0378">Hydrolase</keyword>
<dbReference type="Gene3D" id="3.20.20.140">
    <property type="entry name" value="Metal-dependent hydrolases"/>
    <property type="match status" value="1"/>
</dbReference>
<protein>
    <recommendedName>
        <fullName evidence="3 8">Histidinol-phosphatase</fullName>
        <shortName evidence="8">HolPase</shortName>
        <ecNumber evidence="3 8">3.1.3.15</ecNumber>
    </recommendedName>
</protein>
<comment type="caution">
    <text evidence="10">The sequence shown here is derived from an EMBL/GenBank/DDBJ whole genome shotgun (WGS) entry which is preliminary data.</text>
</comment>
<comment type="catalytic activity">
    <reaction evidence="7 8">
        <text>L-histidinol phosphate + H2O = L-histidinol + phosphate</text>
        <dbReference type="Rhea" id="RHEA:14465"/>
        <dbReference type="ChEBI" id="CHEBI:15377"/>
        <dbReference type="ChEBI" id="CHEBI:43474"/>
        <dbReference type="ChEBI" id="CHEBI:57699"/>
        <dbReference type="ChEBI" id="CHEBI:57980"/>
        <dbReference type="EC" id="3.1.3.15"/>
    </reaction>
</comment>